<dbReference type="GO" id="GO:0007526">
    <property type="term" value="P:larval somatic muscle development"/>
    <property type="evidence" value="ECO:0007669"/>
    <property type="project" value="UniProtKB-ARBA"/>
</dbReference>
<dbReference type="GO" id="GO:0045476">
    <property type="term" value="P:nurse cell apoptotic process"/>
    <property type="evidence" value="ECO:0007669"/>
    <property type="project" value="UniProtKB-ARBA"/>
</dbReference>
<feature type="domain" description="BTB" evidence="11">
    <location>
        <begin position="87"/>
        <end position="157"/>
    </location>
</feature>
<dbReference type="SMART" id="SM00225">
    <property type="entry name" value="BTB"/>
    <property type="match status" value="1"/>
</dbReference>
<dbReference type="SMART" id="SM00355">
    <property type="entry name" value="ZnF_C2H2"/>
    <property type="match status" value="2"/>
</dbReference>
<dbReference type="Gene3D" id="3.30.160.60">
    <property type="entry name" value="Classic Zinc Finger"/>
    <property type="match status" value="1"/>
</dbReference>
<keyword evidence="5" id="KW-0805">Transcription regulation</keyword>
<dbReference type="GO" id="GO:0008406">
    <property type="term" value="P:gonad development"/>
    <property type="evidence" value="ECO:0007669"/>
    <property type="project" value="UniProtKB-ARBA"/>
</dbReference>
<evidence type="ECO:0000256" key="8">
    <source>
        <dbReference type="ARBA" id="ARBA00037382"/>
    </source>
</evidence>
<organism evidence="13 14">
    <name type="scientific">Bemisia tabaci</name>
    <name type="common">Sweetpotato whitefly</name>
    <name type="synonym">Aleurodes tabaci</name>
    <dbReference type="NCBI Taxonomy" id="7038"/>
    <lineage>
        <taxon>Eukaryota</taxon>
        <taxon>Metazoa</taxon>
        <taxon>Ecdysozoa</taxon>
        <taxon>Arthropoda</taxon>
        <taxon>Hexapoda</taxon>
        <taxon>Insecta</taxon>
        <taxon>Pterygota</taxon>
        <taxon>Neoptera</taxon>
        <taxon>Paraneoptera</taxon>
        <taxon>Hemiptera</taxon>
        <taxon>Sternorrhyncha</taxon>
        <taxon>Aleyrodoidea</taxon>
        <taxon>Aleyrodidae</taxon>
        <taxon>Aleyrodinae</taxon>
        <taxon>Bemisia</taxon>
    </lineage>
</organism>
<evidence type="ECO:0000256" key="10">
    <source>
        <dbReference type="SAM" id="MobiDB-lite"/>
    </source>
</evidence>
<feature type="compositionally biased region" description="Basic and acidic residues" evidence="10">
    <location>
        <begin position="288"/>
        <end position="303"/>
    </location>
</feature>
<dbReference type="InterPro" id="IPR000210">
    <property type="entry name" value="BTB/POZ_dom"/>
</dbReference>
<dbReference type="InterPro" id="IPR013087">
    <property type="entry name" value="Znf_C2H2_type"/>
</dbReference>
<gene>
    <name evidence="13" type="ORF">BEMITA_LOCUS4576</name>
</gene>
<keyword evidence="3" id="KW-0221">Differentiation</keyword>
<feature type="domain" description="C2H2-type" evidence="12">
    <location>
        <begin position="424"/>
        <end position="447"/>
    </location>
</feature>
<keyword evidence="7" id="KW-0539">Nucleus</keyword>
<dbReference type="Pfam" id="PF00651">
    <property type="entry name" value="BTB"/>
    <property type="match status" value="1"/>
</dbReference>
<keyword evidence="14" id="KW-1185">Reference proteome</keyword>
<keyword evidence="9" id="KW-0479">Metal-binding</keyword>
<dbReference type="GO" id="GO:0008270">
    <property type="term" value="F:zinc ion binding"/>
    <property type="evidence" value="ECO:0007669"/>
    <property type="project" value="UniProtKB-KW"/>
</dbReference>
<dbReference type="SUPFAM" id="SSF54695">
    <property type="entry name" value="POZ domain"/>
    <property type="match status" value="1"/>
</dbReference>
<accession>A0A9P0A745</accession>
<feature type="compositionally biased region" description="Polar residues" evidence="10">
    <location>
        <begin position="304"/>
        <end position="320"/>
    </location>
</feature>
<dbReference type="GO" id="GO:0006357">
    <property type="term" value="P:regulation of transcription by RNA polymerase II"/>
    <property type="evidence" value="ECO:0007669"/>
    <property type="project" value="TreeGrafter"/>
</dbReference>
<sequence length="477" mass="53223">MDEFSRSHEFQPIGIPDLQYHETNSVLLKKVEIADELNKRIFLEAVVFAILVPKGKNMEEAFCLKWRNHTSNLTGVLSKFLKDESLVDVTLACPGDRGEFKTFKAHQMVLSACSPYFENLFLQSKHPHPIIVLSDVQPKEMEVLLHFMYRGEVEVKQDEIKTVLKTANALMIRGLSDDTQVQTSEKIAEKKRPRSPSPPKSSESVRKRRNTDSDTQQSSKSIPNNPPSDRFLLDQPIAHLPHSSSFSGTPTSSALISSFSLSSQIGTSSTPDELYSNVKQEAPLEDSFSERDLPMNDYGRDVSVESTQSDRTSSPRSYQLPSAMPQCLVKKGDSTDDSNVSPGLNSGDHDVEDSGGNTSDALDEMYKDDMESVCGSGGGGKSSGRQPDIFRSNPAQPGTYHCILCSKAIRSRWHHVQTHFYRNHKCPQCDAVYSRVDTLKIHAKKVHNLSISRYLNDISALFPRNMSSHPPLSSPNY</sequence>
<evidence type="ECO:0000313" key="13">
    <source>
        <dbReference type="EMBL" id="CAH0385341.1"/>
    </source>
</evidence>
<evidence type="ECO:0000256" key="9">
    <source>
        <dbReference type="PROSITE-ProRule" id="PRU00042"/>
    </source>
</evidence>
<dbReference type="GO" id="GO:0007464">
    <property type="term" value="P:R3/R4 cell fate commitment"/>
    <property type="evidence" value="ECO:0007669"/>
    <property type="project" value="UniProtKB-ARBA"/>
</dbReference>
<dbReference type="EMBL" id="OU963863">
    <property type="protein sequence ID" value="CAH0385341.1"/>
    <property type="molecule type" value="Genomic_DNA"/>
</dbReference>
<dbReference type="GO" id="GO:0045467">
    <property type="term" value="P:R7 cell development"/>
    <property type="evidence" value="ECO:0007669"/>
    <property type="project" value="UniProtKB-ARBA"/>
</dbReference>
<dbReference type="AlphaFoldDB" id="A0A9P0A745"/>
<dbReference type="PROSITE" id="PS50157">
    <property type="entry name" value="ZINC_FINGER_C2H2_2"/>
    <property type="match status" value="1"/>
</dbReference>
<dbReference type="PANTHER" id="PTHR23110">
    <property type="entry name" value="BTB DOMAIN TRANSCRIPTION FACTOR"/>
    <property type="match status" value="1"/>
</dbReference>
<dbReference type="PROSITE" id="PS50097">
    <property type="entry name" value="BTB"/>
    <property type="match status" value="1"/>
</dbReference>
<evidence type="ECO:0000313" key="14">
    <source>
        <dbReference type="Proteomes" id="UP001152759"/>
    </source>
</evidence>
<evidence type="ECO:0000256" key="1">
    <source>
        <dbReference type="ARBA" id="ARBA00004123"/>
    </source>
</evidence>
<feature type="compositionally biased region" description="Polar residues" evidence="10">
    <location>
        <begin position="213"/>
        <end position="223"/>
    </location>
</feature>
<keyword evidence="4" id="KW-0524">Neurogenesis</keyword>
<protein>
    <submittedName>
        <fullName evidence="13">Uncharacterized protein</fullName>
    </submittedName>
</protein>
<evidence type="ECO:0000256" key="3">
    <source>
        <dbReference type="ARBA" id="ARBA00022782"/>
    </source>
</evidence>
<proteinExistence type="predicted"/>
<reference evidence="13" key="1">
    <citation type="submission" date="2021-12" db="EMBL/GenBank/DDBJ databases">
        <authorList>
            <person name="King R."/>
        </authorList>
    </citation>
    <scope>NUCLEOTIDE SEQUENCE</scope>
</reference>
<evidence type="ECO:0000256" key="6">
    <source>
        <dbReference type="ARBA" id="ARBA00023163"/>
    </source>
</evidence>
<dbReference type="GO" id="GO:0035167">
    <property type="term" value="P:larval lymph gland hemopoiesis"/>
    <property type="evidence" value="ECO:0007669"/>
    <property type="project" value="UniProtKB-ARBA"/>
</dbReference>
<keyword evidence="9" id="KW-0863">Zinc-finger</keyword>
<comment type="subcellular location">
    <subcellularLocation>
        <location evidence="1">Nucleus</location>
    </subcellularLocation>
</comment>
<evidence type="ECO:0000256" key="4">
    <source>
        <dbReference type="ARBA" id="ARBA00022902"/>
    </source>
</evidence>
<comment type="function">
    <text evidence="8">Putative transcription factor required for axon growth and guidance in the central and peripheral nervous systems. Repels CNS axons away from the midline by promoting the expression of the midline repellent sli and its receptor robo.</text>
</comment>
<feature type="region of interest" description="Disordered" evidence="10">
    <location>
        <begin position="178"/>
        <end position="233"/>
    </location>
</feature>
<keyword evidence="2" id="KW-0217">Developmental protein</keyword>
<evidence type="ECO:0000259" key="11">
    <source>
        <dbReference type="PROSITE" id="PS50097"/>
    </source>
</evidence>
<dbReference type="Gene3D" id="3.30.710.10">
    <property type="entry name" value="Potassium Channel Kv1.1, Chain A"/>
    <property type="match status" value="1"/>
</dbReference>
<feature type="region of interest" description="Disordered" evidence="10">
    <location>
        <begin position="285"/>
        <end position="392"/>
    </location>
</feature>
<dbReference type="GO" id="GO:0005634">
    <property type="term" value="C:nucleus"/>
    <property type="evidence" value="ECO:0007669"/>
    <property type="project" value="UniProtKB-SubCell"/>
</dbReference>
<dbReference type="Proteomes" id="UP001152759">
    <property type="component" value="Chromosome 2"/>
</dbReference>
<dbReference type="InterPro" id="IPR051095">
    <property type="entry name" value="Dros_DevTransReg"/>
</dbReference>
<dbReference type="CDD" id="cd18315">
    <property type="entry name" value="BTB_POZ_BAB-like"/>
    <property type="match status" value="1"/>
</dbReference>
<evidence type="ECO:0000259" key="12">
    <source>
        <dbReference type="PROSITE" id="PS50157"/>
    </source>
</evidence>
<evidence type="ECO:0000256" key="7">
    <source>
        <dbReference type="ARBA" id="ARBA00023242"/>
    </source>
</evidence>
<dbReference type="PROSITE" id="PS00028">
    <property type="entry name" value="ZINC_FINGER_C2H2_1"/>
    <property type="match status" value="1"/>
</dbReference>
<evidence type="ECO:0000256" key="2">
    <source>
        <dbReference type="ARBA" id="ARBA00022473"/>
    </source>
</evidence>
<dbReference type="InterPro" id="IPR011333">
    <property type="entry name" value="SKP1/BTB/POZ_sf"/>
</dbReference>
<evidence type="ECO:0000256" key="5">
    <source>
        <dbReference type="ARBA" id="ARBA00023015"/>
    </source>
</evidence>
<dbReference type="GO" id="GO:0016199">
    <property type="term" value="P:axon midline choice point recognition"/>
    <property type="evidence" value="ECO:0007669"/>
    <property type="project" value="UniProtKB-ARBA"/>
</dbReference>
<keyword evidence="9" id="KW-0862">Zinc</keyword>
<keyword evidence="6" id="KW-0804">Transcription</keyword>
<name>A0A9P0A745_BEMTA</name>
<dbReference type="PANTHER" id="PTHR23110:SF111">
    <property type="entry name" value="LONGITUDINALS LACKING PROTEIN, ISOFORMS F_I_K_T"/>
    <property type="match status" value="1"/>
</dbReference>
<dbReference type="GO" id="GO:0048813">
    <property type="term" value="P:dendrite morphogenesis"/>
    <property type="evidence" value="ECO:0007669"/>
    <property type="project" value="UniProtKB-ARBA"/>
</dbReference>